<evidence type="ECO:0000256" key="2">
    <source>
        <dbReference type="ARBA" id="ARBA00014317"/>
    </source>
</evidence>
<keyword evidence="3" id="KW-0805">Transcription regulation</keyword>
<dbReference type="InterPro" id="IPR013729">
    <property type="entry name" value="MBF1_N"/>
</dbReference>
<evidence type="ECO:0000256" key="5">
    <source>
        <dbReference type="ARBA" id="ARBA00023163"/>
    </source>
</evidence>
<evidence type="ECO:0000313" key="10">
    <source>
        <dbReference type="Proteomes" id="UP000016923"/>
    </source>
</evidence>
<dbReference type="SUPFAM" id="SSF47413">
    <property type="entry name" value="lambda repressor-like DNA-binding domains"/>
    <property type="match status" value="1"/>
</dbReference>
<dbReference type="PANTHER" id="PTHR10245:SF15">
    <property type="entry name" value="ENDOTHELIAL DIFFERENTIATION-RELATED FACTOR 1"/>
    <property type="match status" value="1"/>
</dbReference>
<comment type="function">
    <text evidence="6">Transcriptional coactivator that stimulates GCN4-dependent transcriptional activity by bridging the DNA-binding region of GCN4 and TBP (SPT15), thereby recruiting TBP to GCN4-bound promoters. Involved in induction of the ribosome quality control (RQC) pathway; a pathway that degrades nascent peptide chains during problematic translation. Required to prevent stalled ribosomes from frameshifting.</text>
</comment>
<dbReference type="Proteomes" id="UP000016923">
    <property type="component" value="Unassembled WGS sequence"/>
</dbReference>
<feature type="domain" description="HTH cro/C1-type" evidence="8">
    <location>
        <begin position="90"/>
        <end position="146"/>
    </location>
</feature>
<dbReference type="GO" id="GO:0003677">
    <property type="term" value="F:DNA binding"/>
    <property type="evidence" value="ECO:0007669"/>
    <property type="project" value="UniProtKB-KW"/>
</dbReference>
<dbReference type="CDD" id="cd00093">
    <property type="entry name" value="HTH_XRE"/>
    <property type="match status" value="1"/>
</dbReference>
<evidence type="ECO:0000256" key="3">
    <source>
        <dbReference type="ARBA" id="ARBA00023015"/>
    </source>
</evidence>
<dbReference type="VEuPathDB" id="FungiDB:F503_00148"/>
<keyword evidence="10" id="KW-1185">Reference proteome</keyword>
<dbReference type="Pfam" id="PF01381">
    <property type="entry name" value="HTH_3"/>
    <property type="match status" value="1"/>
</dbReference>
<dbReference type="AlphaFoldDB" id="S3BUR5"/>
<organism evidence="9 10">
    <name type="scientific">Ophiostoma piceae (strain UAMH 11346)</name>
    <name type="common">Sap stain fungus</name>
    <dbReference type="NCBI Taxonomy" id="1262450"/>
    <lineage>
        <taxon>Eukaryota</taxon>
        <taxon>Fungi</taxon>
        <taxon>Dikarya</taxon>
        <taxon>Ascomycota</taxon>
        <taxon>Pezizomycotina</taxon>
        <taxon>Sordariomycetes</taxon>
        <taxon>Sordariomycetidae</taxon>
        <taxon>Ophiostomatales</taxon>
        <taxon>Ophiostomataceae</taxon>
        <taxon>Ophiostoma</taxon>
    </lineage>
</organism>
<evidence type="ECO:0000256" key="7">
    <source>
        <dbReference type="SAM" id="MobiDB-lite"/>
    </source>
</evidence>
<gene>
    <name evidence="9" type="ORF">F503_00148</name>
</gene>
<evidence type="ECO:0000256" key="1">
    <source>
        <dbReference type="ARBA" id="ARBA00009802"/>
    </source>
</evidence>
<dbReference type="eggNOG" id="KOG3398">
    <property type="taxonomic scope" value="Eukaryota"/>
</dbReference>
<dbReference type="Pfam" id="PF08523">
    <property type="entry name" value="MBF1"/>
    <property type="match status" value="1"/>
</dbReference>
<dbReference type="InterPro" id="IPR001387">
    <property type="entry name" value="Cro/C1-type_HTH"/>
</dbReference>
<comment type="similarity">
    <text evidence="1">Belongs to the MBF1 family.</text>
</comment>
<evidence type="ECO:0000256" key="6">
    <source>
        <dbReference type="ARBA" id="ARBA00035107"/>
    </source>
</evidence>
<dbReference type="EMBL" id="KE148158">
    <property type="protein sequence ID" value="EPE04994.1"/>
    <property type="molecule type" value="Genomic_DNA"/>
</dbReference>
<dbReference type="Gene3D" id="1.10.260.40">
    <property type="entry name" value="lambda repressor-like DNA-binding domains"/>
    <property type="match status" value="1"/>
</dbReference>
<feature type="region of interest" description="Disordered" evidence="7">
    <location>
        <begin position="1"/>
        <end position="22"/>
    </location>
</feature>
<dbReference type="GO" id="GO:0005634">
    <property type="term" value="C:nucleus"/>
    <property type="evidence" value="ECO:0007669"/>
    <property type="project" value="TreeGrafter"/>
</dbReference>
<dbReference type="PROSITE" id="PS50943">
    <property type="entry name" value="HTH_CROC1"/>
    <property type="match status" value="1"/>
</dbReference>
<name>S3BUR5_OPHP1</name>
<evidence type="ECO:0000313" key="9">
    <source>
        <dbReference type="EMBL" id="EPE04994.1"/>
    </source>
</evidence>
<keyword evidence="4" id="KW-0238">DNA-binding</keyword>
<sequence length="157" mass="16965">MSMDWDEVTKIGSQSRGGTVARPTVVRSRAALNAAQRSGAIIATEKKYVTGNAAKKAGGTGQKDKSLDDYDGDGKPIAVKHVGKEVGAIIADRRSKREDKMTQKQLATRCNTTASIIGAMERGEGQPDQRVLGEIEKVLNVRLRGSNLGKPRFEKKQ</sequence>
<dbReference type="InterPro" id="IPR010982">
    <property type="entry name" value="Lambda_DNA-bd_dom_sf"/>
</dbReference>
<reference evidence="9 10" key="1">
    <citation type="journal article" date="2013" name="BMC Genomics">
        <title>The genome and transcriptome of the pine saprophyte Ophiostoma piceae, and a comparison with the bark beetle-associated pine pathogen Grosmannia clavigera.</title>
        <authorList>
            <person name="Haridas S."/>
            <person name="Wang Y."/>
            <person name="Lim L."/>
            <person name="Massoumi Alamouti S."/>
            <person name="Jackman S."/>
            <person name="Docking R."/>
            <person name="Robertson G."/>
            <person name="Birol I."/>
            <person name="Bohlmann J."/>
            <person name="Breuil C."/>
        </authorList>
    </citation>
    <scope>NUCLEOTIDE SEQUENCE [LARGE SCALE GENOMIC DNA]</scope>
    <source>
        <strain evidence="9 10">UAMH 11346</strain>
    </source>
</reference>
<accession>S3BUR5</accession>
<dbReference type="PANTHER" id="PTHR10245">
    <property type="entry name" value="ENDOTHELIAL DIFFERENTIATION-RELATED FACTOR 1 MULTIPROTEIN BRIDGING FACTOR 1"/>
    <property type="match status" value="1"/>
</dbReference>
<dbReference type="OrthoDB" id="10253401at2759"/>
<dbReference type="HOGENOM" id="CLU_112609_0_0_1"/>
<dbReference type="STRING" id="1262450.S3BUR5"/>
<evidence type="ECO:0000256" key="4">
    <source>
        <dbReference type="ARBA" id="ARBA00023125"/>
    </source>
</evidence>
<protein>
    <recommendedName>
        <fullName evidence="2">Multiprotein-bridging factor 1</fullName>
    </recommendedName>
</protein>
<proteinExistence type="inferred from homology"/>
<evidence type="ECO:0000259" key="8">
    <source>
        <dbReference type="PROSITE" id="PS50943"/>
    </source>
</evidence>
<keyword evidence="5" id="KW-0804">Transcription</keyword>
<dbReference type="SMART" id="SM00530">
    <property type="entry name" value="HTH_XRE"/>
    <property type="match status" value="1"/>
</dbReference>
<dbReference type="OMA" id="GKNKSCK"/>